<accession>A0A6J4Q497</accession>
<dbReference type="EC" id="3.5.1.68" evidence="2"/>
<sequence length="265" mass="28653">DVQPAPGHRAAAGEHAARRHHHPRAPASRLRAARARGGGHRLAPGPPVCVRAAAGRQRASARVLALRHRPQPAAGRPADVPGRLQHRAVPHALLHRRCAVPRERCALAGATRATPRRLLGTVPPRLAAGTAAPEGGTRPCAAVGRAQHSRGDPVAVRRHAARLERRHRKRDQCPRVGHRGGGAGGRRARSGDTRGEWPLQGRLHHAPLRPPRRGRACGAARDGAEAVHGRSAALALRRAPRHRHPTRAARYGRCRRRRLPQAVWL</sequence>
<keyword evidence="2" id="KW-0378">Hydrolase</keyword>
<evidence type="ECO:0000313" key="2">
    <source>
        <dbReference type="EMBL" id="CAA9429840.1"/>
    </source>
</evidence>
<feature type="compositionally biased region" description="Low complexity" evidence="1">
    <location>
        <begin position="1"/>
        <end position="10"/>
    </location>
</feature>
<feature type="compositionally biased region" description="Basic residues" evidence="1">
    <location>
        <begin position="156"/>
        <end position="170"/>
    </location>
</feature>
<feature type="non-terminal residue" evidence="2">
    <location>
        <position position="265"/>
    </location>
</feature>
<reference evidence="2" key="1">
    <citation type="submission" date="2020-02" db="EMBL/GenBank/DDBJ databases">
        <authorList>
            <person name="Meier V. D."/>
        </authorList>
    </citation>
    <scope>NUCLEOTIDE SEQUENCE</scope>
    <source>
        <strain evidence="2">AVDCRST_MAG51</strain>
    </source>
</reference>
<dbReference type="EMBL" id="CADCUX010000548">
    <property type="protein sequence ID" value="CAA9429840.1"/>
    <property type="molecule type" value="Genomic_DNA"/>
</dbReference>
<protein>
    <submittedName>
        <fullName evidence="2">N-formylglutamate deformylase</fullName>
        <ecNumber evidence="2">3.5.1.68</ecNumber>
    </submittedName>
</protein>
<gene>
    <name evidence="2" type="ORF">AVDCRST_MAG51-2574</name>
</gene>
<proteinExistence type="predicted"/>
<name>A0A6J4Q497_9BURK</name>
<dbReference type="AlphaFoldDB" id="A0A6J4Q497"/>
<feature type="compositionally biased region" description="Basic residues" evidence="1">
    <location>
        <begin position="202"/>
        <end position="215"/>
    </location>
</feature>
<organism evidence="2">
    <name type="scientific">uncultured Ramlibacter sp</name>
    <dbReference type="NCBI Taxonomy" id="260755"/>
    <lineage>
        <taxon>Bacteria</taxon>
        <taxon>Pseudomonadati</taxon>
        <taxon>Pseudomonadota</taxon>
        <taxon>Betaproteobacteria</taxon>
        <taxon>Burkholderiales</taxon>
        <taxon>Comamonadaceae</taxon>
        <taxon>Ramlibacter</taxon>
        <taxon>environmental samples</taxon>
    </lineage>
</organism>
<dbReference type="GO" id="GO:0050129">
    <property type="term" value="F:N-formylglutamate deformylase activity"/>
    <property type="evidence" value="ECO:0007669"/>
    <property type="project" value="UniProtKB-EC"/>
</dbReference>
<feature type="region of interest" description="Disordered" evidence="1">
    <location>
        <begin position="127"/>
        <end position="216"/>
    </location>
</feature>
<feature type="non-terminal residue" evidence="2">
    <location>
        <position position="1"/>
    </location>
</feature>
<evidence type="ECO:0000256" key="1">
    <source>
        <dbReference type="SAM" id="MobiDB-lite"/>
    </source>
</evidence>
<feature type="region of interest" description="Disordered" evidence="1">
    <location>
        <begin position="1"/>
        <end position="47"/>
    </location>
</feature>